<evidence type="ECO:0000313" key="2">
    <source>
        <dbReference type="EMBL" id="TJX02571.1"/>
    </source>
</evidence>
<dbReference type="Proteomes" id="UP000307092">
    <property type="component" value="Unassembled WGS sequence"/>
</dbReference>
<gene>
    <name evidence="2" type="ORF">E8M63_13150</name>
</gene>
<feature type="non-terminal residue" evidence="2">
    <location>
        <position position="179"/>
    </location>
</feature>
<feature type="non-terminal residue" evidence="2">
    <location>
        <position position="1"/>
    </location>
</feature>
<protein>
    <submittedName>
        <fullName evidence="2">Indolepyruvate ferredoxin oxidoreductase family protein</fullName>
    </submittedName>
</protein>
<reference evidence="2 3" key="1">
    <citation type="submission" date="2019-04" db="EMBL/GenBank/DDBJ databases">
        <title>The CDC panel for molecular diagnostics of ciprofloxacin resistance and its use for research and clinical development.</title>
        <authorList>
            <person name="Liu H."/>
            <person name="Tang K."/>
            <person name="Pham C."/>
            <person name="Schmerer M."/>
        </authorList>
    </citation>
    <scope>NUCLEOTIDE SEQUENCE [LARGE SCALE GENOMIC DNA]</scope>
    <source>
        <strain evidence="2 3">LRRBGS_0742</strain>
    </source>
</reference>
<evidence type="ECO:0000313" key="3">
    <source>
        <dbReference type="Proteomes" id="UP000307092"/>
    </source>
</evidence>
<proteinExistence type="predicted"/>
<name>A0AAX2TM55_NEIGO</name>
<dbReference type="InterPro" id="IPR046667">
    <property type="entry name" value="DUF6537"/>
</dbReference>
<dbReference type="Pfam" id="PF20169">
    <property type="entry name" value="DUF6537"/>
    <property type="match status" value="1"/>
</dbReference>
<evidence type="ECO:0000259" key="1">
    <source>
        <dbReference type="Pfam" id="PF20169"/>
    </source>
</evidence>
<organism evidence="2 3">
    <name type="scientific">Neisseria gonorrhoeae</name>
    <dbReference type="NCBI Taxonomy" id="485"/>
    <lineage>
        <taxon>Bacteria</taxon>
        <taxon>Pseudomonadati</taxon>
        <taxon>Pseudomonadota</taxon>
        <taxon>Betaproteobacteria</taxon>
        <taxon>Neisseriales</taxon>
        <taxon>Neisseriaceae</taxon>
        <taxon>Neisseria</taxon>
    </lineage>
</organism>
<dbReference type="RefSeq" id="WP_348297294.1">
    <property type="nucleotide sequence ID" value="NZ_SUQX01000107.1"/>
</dbReference>
<accession>A0AAX2TM55</accession>
<comment type="caution">
    <text evidence="2">The sequence shown here is derived from an EMBL/GenBank/DDBJ whole genome shotgun (WGS) entry which is preliminary data.</text>
</comment>
<feature type="domain" description="DUF6537" evidence="1">
    <location>
        <begin position="48"/>
        <end position="179"/>
    </location>
</feature>
<dbReference type="AlphaFoldDB" id="A0AAX2TM55"/>
<sequence>KAIELNGAAIEMNKTAFSWGRLAAHDLQRVVSAARFKNAGAALAKKTLDEAIAFRAKFLTDYQDAAYAKRYLDDVARVRAAEAAAAPGSQDLTEAFAKGLFKLMAYKDEYEVARLYSDGEFSRALREQFEGNSGLKVLLAPPLLAQRDPVTGRLQKREFGPWIFKAFGLLAGLKGLRGT</sequence>
<dbReference type="EMBL" id="SUQX01000107">
    <property type="protein sequence ID" value="TJX02571.1"/>
    <property type="molecule type" value="Genomic_DNA"/>
</dbReference>